<dbReference type="Pfam" id="PF13874">
    <property type="entry name" value="Nup54"/>
    <property type="match status" value="1"/>
</dbReference>
<evidence type="ECO:0000256" key="4">
    <source>
        <dbReference type="ARBA" id="ARBA00023242"/>
    </source>
</evidence>
<evidence type="ECO:0000256" key="1">
    <source>
        <dbReference type="ARBA" id="ARBA00004567"/>
    </source>
</evidence>
<sequence length="625" mass="64489">MSLFGGANIFNTSQGTPNPLFNGAPVTNLLQAQPTQPSNTNTGGGLFGSTNTAGTSTGGGLFGSTPATGSNMFGANTVQQGQTAGANANTTQPTPGGGLFGSTTNATQPATGTGLFGSTTNATQPATGTGLFGSTTNASQPATGGGLFGSTSNTTQPASGGNIFGNTANTTQPAATGGLFGSTTNAATNNTQPTATGGLFGSSTNIFANNTANANTNTNTGTTNLFGSTTTNAPGSNLFGSTTNNATGSNMFGSTTNATNPFAKPAGNLFGSTAGGGSNLFGGSTLGTSALGQQNQQQQQQQQLQPPQSQLARSMAASQQQASADPQVQFQMLVARIEAIQKAWNPTSGACRFQYPFYNLVDPKQVSLYGRPPNATDDALWTKAVQNNPDPTCLVPVIGIGFDDLVLRIDAQKAQATSHTNVLTDLSSRLTTLRTTHAASNTARLARALTTQTQLAQRLMRLIVHLHLLIPSVRSSALRPEEEALRGWLEEVQEVLRRSRIGGRVNELWALLGAVGAGVERASEVGGSGAASGADNGGWQVVDEEGLAQIAGILREEQAGLQLLTKIVQKAQRDLNVIEGRSSENNKRREEDDEGLFSLLPNNGDRERDDVMWGSGMKLGASTLR</sequence>
<feature type="region of interest" description="Disordered" evidence="5">
    <location>
        <begin position="1"/>
        <end position="108"/>
    </location>
</feature>
<dbReference type="AlphaFoldDB" id="A0A8H5BL43"/>
<evidence type="ECO:0000313" key="7">
    <source>
        <dbReference type="EMBL" id="KAF5325161.1"/>
    </source>
</evidence>
<dbReference type="Pfam" id="PF13634">
    <property type="entry name" value="Nucleoporin_FG"/>
    <property type="match status" value="2"/>
</dbReference>
<dbReference type="OrthoDB" id="6162375at2759"/>
<evidence type="ECO:0000259" key="6">
    <source>
        <dbReference type="Pfam" id="PF13874"/>
    </source>
</evidence>
<feature type="compositionally biased region" description="Polar residues" evidence="5">
    <location>
        <begin position="28"/>
        <end position="41"/>
    </location>
</feature>
<dbReference type="GO" id="GO:0006607">
    <property type="term" value="P:NLS-bearing protein import into nucleus"/>
    <property type="evidence" value="ECO:0007669"/>
    <property type="project" value="TreeGrafter"/>
</dbReference>
<name>A0A8H5BL43_9AGAR</name>
<reference evidence="7 8" key="1">
    <citation type="journal article" date="2020" name="ISME J.">
        <title>Uncovering the hidden diversity of litter-decomposition mechanisms in mushroom-forming fungi.</title>
        <authorList>
            <person name="Floudas D."/>
            <person name="Bentzer J."/>
            <person name="Ahren D."/>
            <person name="Johansson T."/>
            <person name="Persson P."/>
            <person name="Tunlid A."/>
        </authorList>
    </citation>
    <scope>NUCLEOTIDE SEQUENCE [LARGE SCALE GENOMIC DNA]</scope>
    <source>
        <strain evidence="7 8">CBS 101986</strain>
    </source>
</reference>
<dbReference type="GO" id="GO:0036228">
    <property type="term" value="P:protein localization to nuclear inner membrane"/>
    <property type="evidence" value="ECO:0007669"/>
    <property type="project" value="TreeGrafter"/>
</dbReference>
<feature type="region of interest" description="Disordered" evidence="5">
    <location>
        <begin position="582"/>
        <end position="613"/>
    </location>
</feature>
<feature type="compositionally biased region" description="Low complexity" evidence="5">
    <location>
        <begin position="218"/>
        <end position="233"/>
    </location>
</feature>
<dbReference type="GO" id="GO:0006999">
    <property type="term" value="P:nuclear pore organization"/>
    <property type="evidence" value="ECO:0007669"/>
    <property type="project" value="TreeGrafter"/>
</dbReference>
<feature type="region of interest" description="Disordered" evidence="5">
    <location>
        <begin position="284"/>
        <end position="322"/>
    </location>
</feature>
<evidence type="ECO:0000256" key="2">
    <source>
        <dbReference type="ARBA" id="ARBA00022448"/>
    </source>
</evidence>
<dbReference type="InterPro" id="IPR025712">
    <property type="entry name" value="Nup54_alpha-helical_dom"/>
</dbReference>
<dbReference type="EMBL" id="JAACJJ010000015">
    <property type="protein sequence ID" value="KAF5325161.1"/>
    <property type="molecule type" value="Genomic_DNA"/>
</dbReference>
<feature type="compositionally biased region" description="Polar residues" evidence="5">
    <location>
        <begin position="9"/>
        <end position="19"/>
    </location>
</feature>
<keyword evidence="3" id="KW-0906">Nuclear pore complex</keyword>
<gene>
    <name evidence="7" type="ORF">D9619_009937</name>
</gene>
<feature type="compositionally biased region" description="Polar residues" evidence="5">
    <location>
        <begin position="66"/>
        <end position="94"/>
    </location>
</feature>
<keyword evidence="3" id="KW-0811">Translocation</keyword>
<comment type="subcellular location">
    <subcellularLocation>
        <location evidence="1">Nucleus</location>
        <location evidence="1">Nuclear pore complex</location>
    </subcellularLocation>
</comment>
<dbReference type="PANTHER" id="PTHR13000">
    <property type="entry name" value="NUCLEOPORIN P54"/>
    <property type="match status" value="1"/>
</dbReference>
<keyword evidence="8" id="KW-1185">Reference proteome</keyword>
<feature type="region of interest" description="Disordered" evidence="5">
    <location>
        <begin position="143"/>
        <end position="197"/>
    </location>
</feature>
<dbReference type="PANTHER" id="PTHR13000:SF0">
    <property type="entry name" value="NUCLEOPORIN P54"/>
    <property type="match status" value="1"/>
</dbReference>
<feature type="compositionally biased region" description="Polar residues" evidence="5">
    <location>
        <begin position="234"/>
        <end position="244"/>
    </location>
</feature>
<protein>
    <recommendedName>
        <fullName evidence="6">Nucleoporin Nup54 alpha-helical domain-containing protein</fullName>
    </recommendedName>
</protein>
<organism evidence="7 8">
    <name type="scientific">Psilocybe cf. subviscida</name>
    <dbReference type="NCBI Taxonomy" id="2480587"/>
    <lineage>
        <taxon>Eukaryota</taxon>
        <taxon>Fungi</taxon>
        <taxon>Dikarya</taxon>
        <taxon>Basidiomycota</taxon>
        <taxon>Agaricomycotina</taxon>
        <taxon>Agaricomycetes</taxon>
        <taxon>Agaricomycetidae</taxon>
        <taxon>Agaricales</taxon>
        <taxon>Agaricineae</taxon>
        <taxon>Strophariaceae</taxon>
        <taxon>Psilocybe</taxon>
    </lineage>
</organism>
<feature type="compositionally biased region" description="Polar residues" evidence="5">
    <location>
        <begin position="149"/>
        <end position="174"/>
    </location>
</feature>
<feature type="domain" description="Nucleoporin Nup54 alpha-helical" evidence="6">
    <location>
        <begin position="372"/>
        <end position="511"/>
    </location>
</feature>
<accession>A0A8H5BL43</accession>
<keyword evidence="2" id="KW-0813">Transport</keyword>
<dbReference type="GO" id="GO:0044613">
    <property type="term" value="C:nuclear pore central transport channel"/>
    <property type="evidence" value="ECO:0007669"/>
    <property type="project" value="TreeGrafter"/>
</dbReference>
<keyword evidence="3" id="KW-0653">Protein transport</keyword>
<keyword evidence="4" id="KW-0539">Nucleus</keyword>
<dbReference type="InterPro" id="IPR025574">
    <property type="entry name" value="Nucleoporin_FG_rpt"/>
</dbReference>
<comment type="caution">
    <text evidence="7">The sequence shown here is derived from an EMBL/GenBank/DDBJ whole genome shotgun (WGS) entry which is preliminary data.</text>
</comment>
<evidence type="ECO:0000256" key="5">
    <source>
        <dbReference type="SAM" id="MobiDB-lite"/>
    </source>
</evidence>
<proteinExistence type="predicted"/>
<dbReference type="GO" id="GO:0017056">
    <property type="term" value="F:structural constituent of nuclear pore"/>
    <property type="evidence" value="ECO:0007669"/>
    <property type="project" value="TreeGrafter"/>
</dbReference>
<feature type="compositionally biased region" description="Low complexity" evidence="5">
    <location>
        <begin position="293"/>
        <end position="322"/>
    </location>
</feature>
<evidence type="ECO:0000313" key="8">
    <source>
        <dbReference type="Proteomes" id="UP000567179"/>
    </source>
</evidence>
<dbReference type="InterPro" id="IPR024864">
    <property type="entry name" value="Nup54/Nup57/Nup44"/>
</dbReference>
<keyword evidence="3" id="KW-0509">mRNA transport</keyword>
<feature type="compositionally biased region" description="Low complexity" evidence="5">
    <location>
        <begin position="183"/>
        <end position="196"/>
    </location>
</feature>
<evidence type="ECO:0000256" key="3">
    <source>
        <dbReference type="ARBA" id="ARBA00023132"/>
    </source>
</evidence>
<dbReference type="Proteomes" id="UP000567179">
    <property type="component" value="Unassembled WGS sequence"/>
</dbReference>
<feature type="region of interest" description="Disordered" evidence="5">
    <location>
        <begin position="218"/>
        <end position="244"/>
    </location>
</feature>